<dbReference type="InterPro" id="IPR003488">
    <property type="entry name" value="DprA"/>
</dbReference>
<keyword evidence="5" id="KW-1185">Reference proteome</keyword>
<reference evidence="4 5" key="1">
    <citation type="journal article" date="2019" name="Int. J. Syst. Evol. Microbiol.">
        <title>The Global Catalogue of Microorganisms (GCM) 10K type strain sequencing project: providing services to taxonomists for standard genome sequencing and annotation.</title>
        <authorList>
            <consortium name="The Broad Institute Genomics Platform"/>
            <consortium name="The Broad Institute Genome Sequencing Center for Infectious Disease"/>
            <person name="Wu L."/>
            <person name="Ma J."/>
        </authorList>
    </citation>
    <scope>NUCLEOTIDE SEQUENCE [LARGE SCALE GENOMIC DNA]</scope>
    <source>
        <strain evidence="4 5">JCM 14900</strain>
    </source>
</reference>
<evidence type="ECO:0000313" key="5">
    <source>
        <dbReference type="Proteomes" id="UP001501343"/>
    </source>
</evidence>
<proteinExistence type="inferred from homology"/>
<dbReference type="EMBL" id="BAAAOF010000001">
    <property type="protein sequence ID" value="GAA1913524.1"/>
    <property type="molecule type" value="Genomic_DNA"/>
</dbReference>
<dbReference type="NCBIfam" id="TIGR00732">
    <property type="entry name" value="dprA"/>
    <property type="match status" value="1"/>
</dbReference>
<protein>
    <submittedName>
        <fullName evidence="4">DNA-processing protein DprA</fullName>
    </submittedName>
</protein>
<dbReference type="Gene3D" id="3.40.50.450">
    <property type="match status" value="1"/>
</dbReference>
<dbReference type="PANTHER" id="PTHR43022">
    <property type="entry name" value="PROTEIN SMF"/>
    <property type="match status" value="1"/>
</dbReference>
<evidence type="ECO:0000256" key="2">
    <source>
        <dbReference type="SAM" id="MobiDB-lite"/>
    </source>
</evidence>
<evidence type="ECO:0000313" key="4">
    <source>
        <dbReference type="EMBL" id="GAA1913524.1"/>
    </source>
</evidence>
<comment type="caution">
    <text evidence="4">The sequence shown here is derived from an EMBL/GenBank/DDBJ whole genome shotgun (WGS) entry which is preliminary data.</text>
</comment>
<dbReference type="InterPro" id="IPR057666">
    <property type="entry name" value="DrpA_SLOG"/>
</dbReference>
<dbReference type="Proteomes" id="UP001501343">
    <property type="component" value="Unassembled WGS sequence"/>
</dbReference>
<dbReference type="PANTHER" id="PTHR43022:SF1">
    <property type="entry name" value="PROTEIN SMF"/>
    <property type="match status" value="1"/>
</dbReference>
<evidence type="ECO:0000259" key="3">
    <source>
        <dbReference type="Pfam" id="PF02481"/>
    </source>
</evidence>
<name>A0ABN2P7V2_9MICO</name>
<dbReference type="SUPFAM" id="SSF102405">
    <property type="entry name" value="MCP/YpsA-like"/>
    <property type="match status" value="1"/>
</dbReference>
<sequence length="402" mass="41525">MTPFDLTPTAARRALAGITDVDHLEDEAAIDRYARAIWSGVGEPGDGVAGELVAALGAPEALARAADRALRLDGVSAHDLERARDRWKPRLRAQPIVDALSIAAARGIRLLTPDDPHWPGQVHDLGRHAPLCLWVRGDTAALASLQPSVAIVGARASTGYGDHVAMELAAELTGGGIPVVSGGAYGIDGAAHRAALRVGGRTVALLAGGVEKAYPTGHTRLIDDIADAAAVVSEVPCGSTPTKWRFLQRNRLIAALSDATIVVEAGWRSGSLNTANHALQLGRALGAVPGPVTSPASAGALQLLRSGQAQCITSADDVRELIGLGATASQHPSDGRPATDSATRVRDALSTRSWRDASDVAQRSGMARIEVEGLLGMLQLGGEVERGAGGWRRVAGAAVRGA</sequence>
<feature type="region of interest" description="Disordered" evidence="2">
    <location>
        <begin position="326"/>
        <end position="349"/>
    </location>
</feature>
<feature type="domain" description="Smf/DprA SLOG" evidence="3">
    <location>
        <begin position="110"/>
        <end position="321"/>
    </location>
</feature>
<evidence type="ECO:0000256" key="1">
    <source>
        <dbReference type="ARBA" id="ARBA00006525"/>
    </source>
</evidence>
<gene>
    <name evidence="4" type="primary">dprA</name>
    <name evidence="4" type="ORF">GCM10009775_02750</name>
</gene>
<organism evidence="4 5">
    <name type="scientific">Microbacterium aoyamense</name>
    <dbReference type="NCBI Taxonomy" id="344166"/>
    <lineage>
        <taxon>Bacteria</taxon>
        <taxon>Bacillati</taxon>
        <taxon>Actinomycetota</taxon>
        <taxon>Actinomycetes</taxon>
        <taxon>Micrococcales</taxon>
        <taxon>Microbacteriaceae</taxon>
        <taxon>Microbacterium</taxon>
    </lineage>
</organism>
<dbReference type="RefSeq" id="WP_248149194.1">
    <property type="nucleotide sequence ID" value="NZ_BAAAOF010000001.1"/>
</dbReference>
<accession>A0ABN2P7V2</accession>
<comment type="similarity">
    <text evidence="1">Belongs to the DprA/Smf family.</text>
</comment>
<dbReference type="Pfam" id="PF02481">
    <property type="entry name" value="DNA_processg_A"/>
    <property type="match status" value="1"/>
</dbReference>